<protein>
    <submittedName>
        <fullName evidence="2">Dimer-Tnp-hAT domain containing protein</fullName>
    </submittedName>
</protein>
<feature type="compositionally biased region" description="Basic and acidic residues" evidence="1">
    <location>
        <begin position="37"/>
        <end position="56"/>
    </location>
</feature>
<reference evidence="3" key="1">
    <citation type="journal article" date="2022" name="Microb. Genom.">
        <title>A global pangenome for the wheat fungal pathogen Pyrenophora tritici-repentis and prediction of effector protein structural homology.</title>
        <authorList>
            <person name="Moolhuijzen P.M."/>
            <person name="See P.T."/>
            <person name="Shi G."/>
            <person name="Powell H.R."/>
            <person name="Cockram J."/>
            <person name="Jorgensen L.N."/>
            <person name="Benslimane H."/>
            <person name="Strelkov S.E."/>
            <person name="Turner J."/>
            <person name="Liu Z."/>
            <person name="Moffat C.S."/>
        </authorList>
    </citation>
    <scope>NUCLEOTIDE SEQUENCE [LARGE SCALE GENOMIC DNA]</scope>
</reference>
<gene>
    <name evidence="2" type="ORF">Ptr86124_013504</name>
</gene>
<dbReference type="Proteomes" id="UP000249757">
    <property type="component" value="Unassembled WGS sequence"/>
</dbReference>
<name>A0A922N3U6_9PLEO</name>
<accession>A0A922N3U6</accession>
<feature type="compositionally biased region" description="Polar residues" evidence="1">
    <location>
        <begin position="64"/>
        <end position="73"/>
    </location>
</feature>
<dbReference type="EMBL" id="NRDI02000038">
    <property type="protein sequence ID" value="KAI1507570.1"/>
    <property type="molecule type" value="Genomic_DNA"/>
</dbReference>
<evidence type="ECO:0000313" key="3">
    <source>
        <dbReference type="Proteomes" id="UP000249757"/>
    </source>
</evidence>
<evidence type="ECO:0000256" key="1">
    <source>
        <dbReference type="SAM" id="MobiDB-lite"/>
    </source>
</evidence>
<evidence type="ECO:0000313" key="2">
    <source>
        <dbReference type="EMBL" id="KAI1507570.1"/>
    </source>
</evidence>
<sequence length="351" mass="40139">MQSNGVFAEALEAAFTEAAEVEGEELINTFSDVLAERRKREAEERSTEKDQAVQEPRKRRRANTAESVASQESTADNSTIYMDLWRDTVGLQLGIDNRTRWNSWYYFISRAKRMKPQIVEFMFQHEVALGDNRLTGEDWQILDRAHEFLETFAEATLYAEGKSSIAQPLLIIEILLKKFEDEKKRYSSGPEKDLRMVRAINMGWFVLNKYYSRADEVPAYGAAILLDPSSRRAYLDTFWEKAWVDSAIKSAGIIWEEEFNTQFTEDTYLTGDAAAVVELDLVKLNSFAKYKAKQRLKVVVSANAKAILPSSLSNGYHYPLNSCRVCRARRGVLKSSENMFMESSQANASEY</sequence>
<proteinExistence type="predicted"/>
<dbReference type="SUPFAM" id="SSF53098">
    <property type="entry name" value="Ribonuclease H-like"/>
    <property type="match status" value="1"/>
</dbReference>
<dbReference type="AlphaFoldDB" id="A0A922N3U6"/>
<keyword evidence="3" id="KW-1185">Reference proteome</keyword>
<comment type="caution">
    <text evidence="2">The sequence shown here is derived from an EMBL/GenBank/DDBJ whole genome shotgun (WGS) entry which is preliminary data.</text>
</comment>
<dbReference type="InterPro" id="IPR012337">
    <property type="entry name" value="RNaseH-like_sf"/>
</dbReference>
<feature type="region of interest" description="Disordered" evidence="1">
    <location>
        <begin position="37"/>
        <end position="73"/>
    </location>
</feature>
<organism evidence="2 3">
    <name type="scientific">Pyrenophora tritici-repentis</name>
    <dbReference type="NCBI Taxonomy" id="45151"/>
    <lineage>
        <taxon>Eukaryota</taxon>
        <taxon>Fungi</taxon>
        <taxon>Dikarya</taxon>
        <taxon>Ascomycota</taxon>
        <taxon>Pezizomycotina</taxon>
        <taxon>Dothideomycetes</taxon>
        <taxon>Pleosporomycetidae</taxon>
        <taxon>Pleosporales</taxon>
        <taxon>Pleosporineae</taxon>
        <taxon>Pleosporaceae</taxon>
        <taxon>Pyrenophora</taxon>
    </lineage>
</organism>